<reference evidence="2 3" key="1">
    <citation type="submission" date="2019-08" db="EMBL/GenBank/DDBJ databases">
        <authorList>
            <person name="Peeters C."/>
        </authorList>
    </citation>
    <scope>NUCLEOTIDE SEQUENCE [LARGE SCALE GENOMIC DNA]</scope>
    <source>
        <strain evidence="2 3">LMG 30175</strain>
    </source>
</reference>
<evidence type="ECO:0000313" key="3">
    <source>
        <dbReference type="Proteomes" id="UP000414233"/>
    </source>
</evidence>
<organism evidence="2 3">
    <name type="scientific">Pandoraea terrae</name>
    <dbReference type="NCBI Taxonomy" id="1537710"/>
    <lineage>
        <taxon>Bacteria</taxon>
        <taxon>Pseudomonadati</taxon>
        <taxon>Pseudomonadota</taxon>
        <taxon>Betaproteobacteria</taxon>
        <taxon>Burkholderiales</taxon>
        <taxon>Burkholderiaceae</taxon>
        <taxon>Pandoraea</taxon>
    </lineage>
</organism>
<feature type="coiled-coil region" evidence="1">
    <location>
        <begin position="72"/>
        <end position="113"/>
    </location>
</feature>
<dbReference type="EMBL" id="CABPRZ010000040">
    <property type="protein sequence ID" value="VVE59153.1"/>
    <property type="molecule type" value="Genomic_DNA"/>
</dbReference>
<keyword evidence="1" id="KW-0175">Coiled coil</keyword>
<keyword evidence="3" id="KW-1185">Reference proteome</keyword>
<evidence type="ECO:0000256" key="1">
    <source>
        <dbReference type="SAM" id="Coils"/>
    </source>
</evidence>
<proteinExistence type="predicted"/>
<gene>
    <name evidence="2" type="ORF">PTE30175_05387</name>
</gene>
<sequence>MALGDRELAALRQLHALARRRERRLAAALSAMQAEAAALDDAVRACRERSAQLYASWETALARCGMHDRQDFEALRGEADGLRAQVAQTQQTCADLLRQREALAQRIAAQREAIRANAMKQEKLTALLPV</sequence>
<protein>
    <submittedName>
        <fullName evidence="2">Uncharacterized protein</fullName>
    </submittedName>
</protein>
<evidence type="ECO:0000313" key="2">
    <source>
        <dbReference type="EMBL" id="VVE59153.1"/>
    </source>
</evidence>
<dbReference type="Proteomes" id="UP000414233">
    <property type="component" value="Unassembled WGS sequence"/>
</dbReference>
<name>A0A5E4ZG47_9BURK</name>
<accession>A0A5E4ZG47</accession>
<dbReference type="RefSeq" id="WP_150700109.1">
    <property type="nucleotide sequence ID" value="NZ_CABPRZ010000040.1"/>
</dbReference>
<dbReference type="AlphaFoldDB" id="A0A5E4ZG47"/>